<reference evidence="2" key="1">
    <citation type="submission" date="2013-03" db="EMBL/GenBank/DDBJ databases">
        <title>The Genome Sequence of Anopheles dirus WRAIR2.</title>
        <authorList>
            <consortium name="The Broad Institute Genomics Platform"/>
            <person name="Neafsey D.E."/>
            <person name="Walton C."/>
            <person name="Walker B."/>
            <person name="Young S.K."/>
            <person name="Zeng Q."/>
            <person name="Gargeya S."/>
            <person name="Fitzgerald M."/>
            <person name="Haas B."/>
            <person name="Abouelleil A."/>
            <person name="Allen A.W."/>
            <person name="Alvarado L."/>
            <person name="Arachchi H.M."/>
            <person name="Berlin A.M."/>
            <person name="Chapman S.B."/>
            <person name="Gainer-Dewar J."/>
            <person name="Goldberg J."/>
            <person name="Griggs A."/>
            <person name="Gujja S."/>
            <person name="Hansen M."/>
            <person name="Howarth C."/>
            <person name="Imamovic A."/>
            <person name="Ireland A."/>
            <person name="Larimer J."/>
            <person name="McCowan C."/>
            <person name="Murphy C."/>
            <person name="Pearson M."/>
            <person name="Poon T.W."/>
            <person name="Priest M."/>
            <person name="Roberts A."/>
            <person name="Saif S."/>
            <person name="Shea T."/>
            <person name="Sisk P."/>
            <person name="Sykes S."/>
            <person name="Wortman J."/>
            <person name="Nusbaum C."/>
            <person name="Birren B."/>
        </authorList>
    </citation>
    <scope>NUCLEOTIDE SEQUENCE [LARGE SCALE GENOMIC DNA]</scope>
    <source>
        <strain evidence="2">WRAIR2</strain>
    </source>
</reference>
<dbReference type="Proteomes" id="UP000075884">
    <property type="component" value="Unassembled WGS sequence"/>
</dbReference>
<reference evidence="1" key="2">
    <citation type="submission" date="2020-05" db="UniProtKB">
        <authorList>
            <consortium name="EnsemblMetazoa"/>
        </authorList>
    </citation>
    <scope>IDENTIFICATION</scope>
    <source>
        <strain evidence="1">WRAIR2</strain>
    </source>
</reference>
<protein>
    <submittedName>
        <fullName evidence="1">Uncharacterized protein</fullName>
    </submittedName>
</protein>
<keyword evidence="2" id="KW-1185">Reference proteome</keyword>
<evidence type="ECO:0000313" key="2">
    <source>
        <dbReference type="Proteomes" id="UP000075884"/>
    </source>
</evidence>
<dbReference type="AlphaFoldDB" id="A0A182NXI2"/>
<organism evidence="1 2">
    <name type="scientific">Anopheles dirus</name>
    <dbReference type="NCBI Taxonomy" id="7168"/>
    <lineage>
        <taxon>Eukaryota</taxon>
        <taxon>Metazoa</taxon>
        <taxon>Ecdysozoa</taxon>
        <taxon>Arthropoda</taxon>
        <taxon>Hexapoda</taxon>
        <taxon>Insecta</taxon>
        <taxon>Pterygota</taxon>
        <taxon>Neoptera</taxon>
        <taxon>Endopterygota</taxon>
        <taxon>Diptera</taxon>
        <taxon>Nematocera</taxon>
        <taxon>Culicoidea</taxon>
        <taxon>Culicidae</taxon>
        <taxon>Anophelinae</taxon>
        <taxon>Anopheles</taxon>
    </lineage>
</organism>
<evidence type="ECO:0000313" key="1">
    <source>
        <dbReference type="EnsemblMetazoa" id="ADIR014559-PA"/>
    </source>
</evidence>
<sequence>MGAAAFIITIVVEEEKEETKRDLTKGKIVHGDV</sequence>
<accession>A0A182NXI2</accession>
<dbReference type="EnsemblMetazoa" id="ADIR014559-RA">
    <property type="protein sequence ID" value="ADIR014559-PA"/>
    <property type="gene ID" value="ADIR014559"/>
</dbReference>
<dbReference type="VEuPathDB" id="VectorBase:ADIR014559"/>
<proteinExistence type="predicted"/>
<name>A0A182NXI2_9DIPT</name>